<organism evidence="1 2">
    <name type="scientific">Priestia flexa</name>
    <dbReference type="NCBI Taxonomy" id="86664"/>
    <lineage>
        <taxon>Bacteria</taxon>
        <taxon>Bacillati</taxon>
        <taxon>Bacillota</taxon>
        <taxon>Bacilli</taxon>
        <taxon>Bacillales</taxon>
        <taxon>Bacillaceae</taxon>
        <taxon>Priestia</taxon>
    </lineage>
</organism>
<gene>
    <name evidence="1" type="ORF">RIB56_06695</name>
</gene>
<comment type="caution">
    <text evidence="1">The sequence shown here is derived from an EMBL/GenBank/DDBJ whole genome shotgun (WGS) entry which is preliminary data.</text>
</comment>
<keyword evidence="2" id="KW-1185">Reference proteome</keyword>
<accession>A0ABU4J490</accession>
<dbReference type="Proteomes" id="UP001284771">
    <property type="component" value="Unassembled WGS sequence"/>
</dbReference>
<proteinExistence type="predicted"/>
<dbReference type="RefSeq" id="WP_153301196.1">
    <property type="nucleotide sequence ID" value="NZ_CP016790.1"/>
</dbReference>
<protein>
    <submittedName>
        <fullName evidence="1">Uncharacterized protein</fullName>
    </submittedName>
</protein>
<dbReference type="NCBIfam" id="NF047426">
    <property type="entry name" value="tail_chap_PVL_C"/>
    <property type="match status" value="1"/>
</dbReference>
<evidence type="ECO:0000313" key="1">
    <source>
        <dbReference type="EMBL" id="MDW8515817.1"/>
    </source>
</evidence>
<reference evidence="2" key="1">
    <citation type="submission" date="2023-07" db="EMBL/GenBank/DDBJ databases">
        <title>Draft genomic sequences of Priestia flexa CCM isolated from the soil of an abandoned mine contaminated by free cyanide in the high Andean zone of Tacna, Peru.</title>
        <authorList>
            <person name="Caceda Quiroz C.J."/>
            <person name="Maraza Chooque G.J."/>
            <person name="Fora Quispe G.L."/>
            <person name="Carpio Mamani M."/>
        </authorList>
    </citation>
    <scope>NUCLEOTIDE SEQUENCE [LARGE SCALE GENOMIC DNA]</scope>
    <source>
        <strain evidence="2">CCM</strain>
    </source>
</reference>
<evidence type="ECO:0000313" key="2">
    <source>
        <dbReference type="Proteomes" id="UP001284771"/>
    </source>
</evidence>
<dbReference type="EMBL" id="JAWUZT010000014">
    <property type="protein sequence ID" value="MDW8515817.1"/>
    <property type="molecule type" value="Genomic_DNA"/>
</dbReference>
<name>A0ABU4J490_9BACI</name>
<sequence length="53" mass="6385">MEKQKDYLDKLVRSLMKEGKDINEVLNMPYHFVLDLLEEQNKPQRGNSFFELI</sequence>